<dbReference type="EC" id="7.6.2.11" evidence="7"/>
<dbReference type="Gene3D" id="3.40.50.300">
    <property type="entry name" value="P-loop containing nucleotide triphosphate hydrolases"/>
    <property type="match status" value="1"/>
</dbReference>
<comment type="subunit">
    <text evidence="7">The complex is composed of two ATP-binding proteins (PotA), two transmembrane proteins (PotB and PotC) and a solute-binding protein (PotD).</text>
</comment>
<dbReference type="Proteomes" id="UP000325797">
    <property type="component" value="Chromosome"/>
</dbReference>
<accession>A0A5J6N2J6</accession>
<evidence type="ECO:0000256" key="1">
    <source>
        <dbReference type="ARBA" id="ARBA00022448"/>
    </source>
</evidence>
<dbReference type="GO" id="GO:0005524">
    <property type="term" value="F:ATP binding"/>
    <property type="evidence" value="ECO:0007669"/>
    <property type="project" value="UniProtKB-KW"/>
</dbReference>
<dbReference type="RefSeq" id="WP_151115504.1">
    <property type="nucleotide sequence ID" value="NZ_CP042582.1"/>
</dbReference>
<dbReference type="GO" id="GO:0015417">
    <property type="term" value="F:ABC-type polyamine transporter activity"/>
    <property type="evidence" value="ECO:0007669"/>
    <property type="project" value="UniProtKB-EC"/>
</dbReference>
<dbReference type="KEGG" id="hadh:FRZ61_10880"/>
<dbReference type="InterPro" id="IPR003439">
    <property type="entry name" value="ABC_transporter-like_ATP-bd"/>
</dbReference>
<dbReference type="InterPro" id="IPR005893">
    <property type="entry name" value="PotA-like"/>
</dbReference>
<protein>
    <recommendedName>
        <fullName evidence="7">Spermidine/putrescine import ATP-binding protein PotA</fullName>
        <ecNumber evidence="7">7.6.2.11</ecNumber>
    </recommendedName>
</protein>
<gene>
    <name evidence="7" type="primary">potA</name>
    <name evidence="9" type="ORF">FRZ61_10880</name>
</gene>
<evidence type="ECO:0000313" key="10">
    <source>
        <dbReference type="Proteomes" id="UP000325797"/>
    </source>
</evidence>
<dbReference type="PROSITE" id="PS50893">
    <property type="entry name" value="ABC_TRANSPORTER_2"/>
    <property type="match status" value="1"/>
</dbReference>
<dbReference type="InterPro" id="IPR013611">
    <property type="entry name" value="Transp-assoc_OB_typ2"/>
</dbReference>
<dbReference type="GO" id="GO:0016887">
    <property type="term" value="F:ATP hydrolysis activity"/>
    <property type="evidence" value="ECO:0007669"/>
    <property type="project" value="InterPro"/>
</dbReference>
<evidence type="ECO:0000313" key="9">
    <source>
        <dbReference type="EMBL" id="QEX21166.1"/>
    </source>
</evidence>
<comment type="catalytic activity">
    <reaction evidence="7">
        <text>ATP + H2O + polyamine-[polyamine-binding protein]Side 1 = ADP + phosphate + polyamineSide 2 + [polyamine-binding protein]Side 1.</text>
        <dbReference type="EC" id="7.6.2.11"/>
    </reaction>
</comment>
<proteinExistence type="inferred from homology"/>
<keyword evidence="10" id="KW-1185">Reference proteome</keyword>
<keyword evidence="2 7" id="KW-1003">Cell membrane</keyword>
<dbReference type="GO" id="GO:0043190">
    <property type="term" value="C:ATP-binding cassette (ABC) transporter complex"/>
    <property type="evidence" value="ECO:0007669"/>
    <property type="project" value="InterPro"/>
</dbReference>
<sequence length="361" mass="39300">MSRVDIRHVSKRYGAIVALDDVSLELADGEFFGLLGPSGSGKTTLLRSIAGFIQPEGGQILIDGQDIGRVSTHKRDIGMVFQNYALFPHMSVFDNIAFGLECRRITGSEARKRVAEILELVQLPGYEARRPKELSGGQQQRVALARALVSRPRVLLLDEPLGALDKSLRQQMQVELRQIQREVGITTVLVTHDQEEALTLSDRIAIFRDGKVVQVGTPDAIYERPRTAFAAKFMGAANFLSGASGGMQGGFGRVRLDDGQSVLTLGTLPPEGSRVELAVRPEKFAIHAEAPPRAVNGEPLNLLQGRVLQPIYLGASITYRVAVGDGEFAVFQQNRDATALKPGDLVWLSWAARHSTVLQGA</sequence>
<keyword evidence="3 7" id="KW-0547">Nucleotide-binding</keyword>
<dbReference type="InterPro" id="IPR027417">
    <property type="entry name" value="P-loop_NTPase"/>
</dbReference>
<dbReference type="InterPro" id="IPR017871">
    <property type="entry name" value="ABC_transporter-like_CS"/>
</dbReference>
<evidence type="ECO:0000256" key="7">
    <source>
        <dbReference type="RuleBase" id="RU364083"/>
    </source>
</evidence>
<dbReference type="GO" id="GO:0015847">
    <property type="term" value="P:putrescine transport"/>
    <property type="evidence" value="ECO:0007669"/>
    <property type="project" value="UniProtKB-ARBA"/>
</dbReference>
<evidence type="ECO:0000256" key="6">
    <source>
        <dbReference type="ARBA" id="ARBA00023136"/>
    </source>
</evidence>
<comment type="function">
    <text evidence="7">Part of the ABC transporter complex PotABCD involved in spermidine/putrescine import. Responsible for energy coupling to the transport system.</text>
</comment>
<dbReference type="OrthoDB" id="9790614at2"/>
<dbReference type="SUPFAM" id="SSF52540">
    <property type="entry name" value="P-loop containing nucleoside triphosphate hydrolases"/>
    <property type="match status" value="1"/>
</dbReference>
<name>A0A5J6N2J6_9PROT</name>
<dbReference type="Pfam" id="PF08402">
    <property type="entry name" value="TOBE_2"/>
    <property type="match status" value="1"/>
</dbReference>
<dbReference type="PANTHER" id="PTHR42781:SF4">
    <property type="entry name" value="SPERMIDINE_PUTRESCINE IMPORT ATP-BINDING PROTEIN POTA"/>
    <property type="match status" value="1"/>
</dbReference>
<dbReference type="NCBIfam" id="TIGR01187">
    <property type="entry name" value="potA"/>
    <property type="match status" value="1"/>
</dbReference>
<keyword evidence="5 7" id="KW-1278">Translocase</keyword>
<evidence type="ECO:0000256" key="3">
    <source>
        <dbReference type="ARBA" id="ARBA00022741"/>
    </source>
</evidence>
<evidence type="ECO:0000259" key="8">
    <source>
        <dbReference type="PROSITE" id="PS50893"/>
    </source>
</evidence>
<dbReference type="InterPro" id="IPR008995">
    <property type="entry name" value="Mo/tungstate-bd_C_term_dom"/>
</dbReference>
<dbReference type="EMBL" id="CP042582">
    <property type="protein sequence ID" value="QEX21166.1"/>
    <property type="molecule type" value="Genomic_DNA"/>
</dbReference>
<dbReference type="FunFam" id="3.40.50.300:FF:000133">
    <property type="entry name" value="Spermidine/putrescine import ATP-binding protein PotA"/>
    <property type="match status" value="1"/>
</dbReference>
<dbReference type="AlphaFoldDB" id="A0A5J6N2J6"/>
<dbReference type="Gene3D" id="2.40.50.100">
    <property type="match status" value="1"/>
</dbReference>
<dbReference type="PROSITE" id="PS00211">
    <property type="entry name" value="ABC_TRANSPORTER_1"/>
    <property type="match status" value="1"/>
</dbReference>
<evidence type="ECO:0000256" key="4">
    <source>
        <dbReference type="ARBA" id="ARBA00022840"/>
    </source>
</evidence>
<keyword evidence="4 7" id="KW-0067">ATP-binding</keyword>
<dbReference type="PANTHER" id="PTHR42781">
    <property type="entry name" value="SPERMIDINE/PUTRESCINE IMPORT ATP-BINDING PROTEIN POTA"/>
    <property type="match status" value="1"/>
</dbReference>
<dbReference type="SUPFAM" id="SSF50331">
    <property type="entry name" value="MOP-like"/>
    <property type="match status" value="1"/>
</dbReference>
<keyword evidence="1 7" id="KW-0813">Transport</keyword>
<dbReference type="InterPro" id="IPR003593">
    <property type="entry name" value="AAA+_ATPase"/>
</dbReference>
<dbReference type="SMART" id="SM00382">
    <property type="entry name" value="AAA"/>
    <property type="match status" value="1"/>
</dbReference>
<evidence type="ECO:0000256" key="5">
    <source>
        <dbReference type="ARBA" id="ARBA00022967"/>
    </source>
</evidence>
<comment type="similarity">
    <text evidence="7">Belongs to the ABC transporter superfamily. Spermidine/putrescine importer (TC 3.A.1.11.1) family.</text>
</comment>
<feature type="domain" description="ABC transporter" evidence="8">
    <location>
        <begin position="4"/>
        <end position="234"/>
    </location>
</feature>
<keyword evidence="6 7" id="KW-0472">Membrane</keyword>
<reference evidence="9 10" key="1">
    <citation type="submission" date="2019-08" db="EMBL/GenBank/DDBJ databases">
        <title>Hyperibacter terrae gen. nov., sp. nov. and Hyperibacter viscosus sp. nov., two new members in the family Rhodospirillaceae isolated from the rhizosphere of Hypericum perforatum.</title>
        <authorList>
            <person name="Noviana Z."/>
        </authorList>
    </citation>
    <scope>NUCLEOTIDE SEQUENCE [LARGE SCALE GENOMIC DNA]</scope>
    <source>
        <strain evidence="9 10">R5959</strain>
    </source>
</reference>
<evidence type="ECO:0000256" key="2">
    <source>
        <dbReference type="ARBA" id="ARBA00022475"/>
    </source>
</evidence>
<organism evidence="9 10">
    <name type="scientific">Hypericibacter adhaerens</name>
    <dbReference type="NCBI Taxonomy" id="2602016"/>
    <lineage>
        <taxon>Bacteria</taxon>
        <taxon>Pseudomonadati</taxon>
        <taxon>Pseudomonadota</taxon>
        <taxon>Alphaproteobacteria</taxon>
        <taxon>Rhodospirillales</taxon>
        <taxon>Dongiaceae</taxon>
        <taxon>Hypericibacter</taxon>
    </lineage>
</organism>
<dbReference type="Pfam" id="PF00005">
    <property type="entry name" value="ABC_tran"/>
    <property type="match status" value="1"/>
</dbReference>
<dbReference type="InterPro" id="IPR050093">
    <property type="entry name" value="ABC_SmlMolc_Importer"/>
</dbReference>